<feature type="region of interest" description="Disordered" evidence="7">
    <location>
        <begin position="568"/>
        <end position="611"/>
    </location>
</feature>
<dbReference type="CTD" id="81691"/>
<protein>
    <submittedName>
        <fullName evidence="8">Uncharacterized protein</fullName>
    </submittedName>
</protein>
<feature type="compositionally biased region" description="Basic and acidic residues" evidence="7">
    <location>
        <begin position="587"/>
        <end position="601"/>
    </location>
</feature>
<dbReference type="VEuPathDB" id="VectorBase:AALB20_035695"/>
<dbReference type="InterPro" id="IPR013520">
    <property type="entry name" value="Ribonucl_H"/>
</dbReference>
<evidence type="ECO:0000313" key="9">
    <source>
        <dbReference type="Proteomes" id="UP000069272"/>
    </source>
</evidence>
<sequence>MFQHPPEPTVSTSCNDGSSGVVLKSKKELRQERKKRKLLALSAVMMLNEQQRTGKHNRLLPPPVHGDGDTQLAITECNGEKLRSILAHHHTAFDIVPGGDAAEEHSEQQREPEEKKRKKQSEDKKVHTTEVDQHDGGDARDEYRALKAYVNQKKAMRYSPTISLRPIGEDALLDRNPKDARIPLLLDDIQSLLMHTLLRTDSPTTPRWVTIQKSLRLTQTTALIVEGFSCEDFVSLREHMPRSTKSIFNSQTVLQVVCPASKIVEEIACVPLSDVHRDILVAEYGSLEAAMKTCKDHMLIRKSIFPNITQAPQLLSKGTDYSDLKLPPGDAFPRTLLLLSPIQMINEGFPLPLTGTLQHLYKDYVTTSDMYKPVTPWSPMFGIDCEMCGTADGSSVLTRISVVNEESALVYDKLVKPFKRITDYRTRFSGITEEMLRDVTTRLADVQRDIRALLPPDAILIGQSLNSDLDAMQMMHPYVIDTSIVFNVTGNPATKTKLQVLSKKFLERNIQCGTEGHNPIEDCSACLALVKQKLSNSIYYGDRWLLDRQNYFSLVTADRGSRVGIAEPETLVDKQQQPVPNSTTATKDNKEQVSEGNKNDGDGGGDGGAIDRTKKLQQQITSTLFAHAKKRNKRSAIVTNDGGLENFEAYFGNALRNAAASSIKRQQQQQLSFIRKENAQETIDQAAADCLQFDFNLAYVKLSPPTEAKEKVAMAKQVDSWISQLYSALSLNGLLVVLLVGKEGGQSGNPGHRMGVAMVQTKKH</sequence>
<dbReference type="PANTHER" id="PTHR12801">
    <property type="entry name" value="RNA EXONUCLEASE REXO1 / RECO3 FAMILY MEMBER-RELATED"/>
    <property type="match status" value="1"/>
</dbReference>
<evidence type="ECO:0000256" key="6">
    <source>
        <dbReference type="ARBA" id="ARBA00023242"/>
    </source>
</evidence>
<evidence type="ECO:0000256" key="7">
    <source>
        <dbReference type="SAM" id="MobiDB-lite"/>
    </source>
</evidence>
<dbReference type="OrthoDB" id="3996471at2759"/>
<keyword evidence="9" id="KW-1185">Reference proteome</keyword>
<dbReference type="FunFam" id="3.30.420.10:FF:000019">
    <property type="entry name" value="RNA exonuclease NEF-sp"/>
    <property type="match status" value="1"/>
</dbReference>
<dbReference type="GO" id="GO:0004527">
    <property type="term" value="F:exonuclease activity"/>
    <property type="evidence" value="ECO:0007669"/>
    <property type="project" value="UniProtKB-KW"/>
</dbReference>
<dbReference type="AlphaFoldDB" id="A0A182FHQ6"/>
<accession>A0A182FHQ6</accession>
<evidence type="ECO:0000256" key="3">
    <source>
        <dbReference type="ARBA" id="ARBA00022722"/>
    </source>
</evidence>
<dbReference type="KEGG" id="aali:118463024"/>
<keyword evidence="5" id="KW-0269">Exonuclease</keyword>
<dbReference type="GO" id="GO:0003676">
    <property type="term" value="F:nucleic acid binding"/>
    <property type="evidence" value="ECO:0007669"/>
    <property type="project" value="InterPro"/>
</dbReference>
<organism evidence="8 9">
    <name type="scientific">Anopheles albimanus</name>
    <name type="common">New world malaria mosquito</name>
    <dbReference type="NCBI Taxonomy" id="7167"/>
    <lineage>
        <taxon>Eukaryota</taxon>
        <taxon>Metazoa</taxon>
        <taxon>Ecdysozoa</taxon>
        <taxon>Arthropoda</taxon>
        <taxon>Hexapoda</taxon>
        <taxon>Insecta</taxon>
        <taxon>Pterygota</taxon>
        <taxon>Neoptera</taxon>
        <taxon>Endopterygota</taxon>
        <taxon>Diptera</taxon>
        <taxon>Nematocera</taxon>
        <taxon>Culicoidea</taxon>
        <taxon>Culicidae</taxon>
        <taxon>Anophelinae</taxon>
        <taxon>Anopheles</taxon>
    </lineage>
</organism>
<comment type="subcellular location">
    <subcellularLocation>
        <location evidence="1">Nucleus</location>
    </subcellularLocation>
</comment>
<keyword evidence="4" id="KW-0378">Hydrolase</keyword>
<feature type="compositionally biased region" description="Polar residues" evidence="7">
    <location>
        <begin position="9"/>
        <end position="18"/>
    </location>
</feature>
<feature type="compositionally biased region" description="Polar residues" evidence="7">
    <location>
        <begin position="573"/>
        <end position="586"/>
    </location>
</feature>
<evidence type="ECO:0000256" key="1">
    <source>
        <dbReference type="ARBA" id="ARBA00004123"/>
    </source>
</evidence>
<reference evidence="8" key="2">
    <citation type="submission" date="2022-08" db="UniProtKB">
        <authorList>
            <consortium name="EnsemblMetazoa"/>
        </authorList>
    </citation>
    <scope>IDENTIFICATION</scope>
    <source>
        <strain evidence="8">STECLA/ALBI9_A</strain>
    </source>
</reference>
<dbReference type="EnsemblMetazoa" id="AALB006049-RA">
    <property type="protein sequence ID" value="AALB006049-PA"/>
    <property type="gene ID" value="AALB006049"/>
</dbReference>
<evidence type="ECO:0000313" key="8">
    <source>
        <dbReference type="EnsemblMetazoa" id="AALB006049-PA"/>
    </source>
</evidence>
<dbReference type="InterPro" id="IPR012337">
    <property type="entry name" value="RNaseH-like_sf"/>
</dbReference>
<feature type="compositionally biased region" description="Basic and acidic residues" evidence="7">
    <location>
        <begin position="102"/>
        <end position="139"/>
    </location>
</feature>
<dbReference type="VEuPathDB" id="VectorBase:AALB006049"/>
<dbReference type="SUPFAM" id="SSF53098">
    <property type="entry name" value="Ribonuclease H-like"/>
    <property type="match status" value="1"/>
</dbReference>
<evidence type="ECO:0000256" key="4">
    <source>
        <dbReference type="ARBA" id="ARBA00022801"/>
    </source>
</evidence>
<dbReference type="PANTHER" id="PTHR12801:SF82">
    <property type="entry name" value="RNA EXONUCLEASE 5"/>
    <property type="match status" value="1"/>
</dbReference>
<dbReference type="InterPro" id="IPR036397">
    <property type="entry name" value="RNaseH_sf"/>
</dbReference>
<name>A0A182FHQ6_ANOAL</name>
<proteinExistence type="inferred from homology"/>
<dbReference type="GO" id="GO:0005634">
    <property type="term" value="C:nucleus"/>
    <property type="evidence" value="ECO:0007669"/>
    <property type="project" value="UniProtKB-SubCell"/>
</dbReference>
<dbReference type="Pfam" id="PF00929">
    <property type="entry name" value="RNase_T"/>
    <property type="match status" value="1"/>
</dbReference>
<dbReference type="STRING" id="7167.A0A182FHQ6"/>
<keyword evidence="6" id="KW-0539">Nucleus</keyword>
<dbReference type="CDD" id="cd06145">
    <property type="entry name" value="REX1_like"/>
    <property type="match status" value="1"/>
</dbReference>
<evidence type="ECO:0000256" key="5">
    <source>
        <dbReference type="ARBA" id="ARBA00022839"/>
    </source>
</evidence>
<keyword evidence="3" id="KW-0540">Nuclease</keyword>
<dbReference type="SMART" id="SM00479">
    <property type="entry name" value="EXOIII"/>
    <property type="match status" value="1"/>
</dbReference>
<dbReference type="Gene3D" id="3.30.420.10">
    <property type="entry name" value="Ribonuclease H-like superfamily/Ribonuclease H"/>
    <property type="match status" value="1"/>
</dbReference>
<feature type="region of interest" description="Disordered" evidence="7">
    <location>
        <begin position="1"/>
        <end position="32"/>
    </location>
</feature>
<evidence type="ECO:0000256" key="2">
    <source>
        <dbReference type="ARBA" id="ARBA00006357"/>
    </source>
</evidence>
<dbReference type="InterPro" id="IPR047021">
    <property type="entry name" value="REXO1/3/4-like"/>
</dbReference>
<dbReference type="GeneID" id="118463024"/>
<reference evidence="8 9" key="1">
    <citation type="journal article" date="2017" name="G3 (Bethesda)">
        <title>The Physical Genome Mapping of Anopheles albimanus Corrected Scaffold Misassemblies and Identified Interarm Rearrangements in Genus Anopheles.</title>
        <authorList>
            <person name="Artemov G.N."/>
            <person name="Peery A.N."/>
            <person name="Jiang X."/>
            <person name="Tu Z."/>
            <person name="Stegniy V.N."/>
            <person name="Sharakhova M.V."/>
            <person name="Sharakhov I.V."/>
        </authorList>
    </citation>
    <scope>NUCLEOTIDE SEQUENCE [LARGE SCALE GENOMIC DNA]</scope>
    <source>
        <strain evidence="8 9">ALBI9_A</strain>
    </source>
</reference>
<feature type="region of interest" description="Disordered" evidence="7">
    <location>
        <begin position="101"/>
        <end position="139"/>
    </location>
</feature>
<dbReference type="RefSeq" id="XP_035785159.1">
    <property type="nucleotide sequence ID" value="XM_035929266.1"/>
</dbReference>
<dbReference type="Proteomes" id="UP000069272">
    <property type="component" value="Chromosome 3L"/>
</dbReference>
<dbReference type="InterPro" id="IPR034922">
    <property type="entry name" value="REX1-like_exo"/>
</dbReference>
<comment type="similarity">
    <text evidence="2">Belongs to the REXO1/REXO3 family.</text>
</comment>